<feature type="compositionally biased region" description="Low complexity" evidence="1">
    <location>
        <begin position="22"/>
        <end position="36"/>
    </location>
</feature>
<accession>A0ABY9RPN3</accession>
<sequence>MNIQAIGGSSSASLVTQTSDRPAPQAVAATQNAAPAESFNPVSRSGEAQKNYTTEQINEAVKAINKTIQSTSQNLEFSVDGGEGSVVVKVVDQQTKEVLRQIPSEEALEIAKSLDKLQGLLIKQTA</sequence>
<gene>
    <name evidence="2" type="ORF">RF679_08065</name>
</gene>
<dbReference type="EMBL" id="CP133720">
    <property type="protein sequence ID" value="WMW82225.1"/>
    <property type="molecule type" value="Genomic_DNA"/>
</dbReference>
<keyword evidence="2" id="KW-0969">Cilium</keyword>
<dbReference type="Pfam" id="PF03646">
    <property type="entry name" value="FlaG"/>
    <property type="match status" value="1"/>
</dbReference>
<protein>
    <submittedName>
        <fullName evidence="2">Flagellar protein FlaG</fullName>
    </submittedName>
</protein>
<proteinExistence type="predicted"/>
<keyword evidence="2" id="KW-0966">Cell projection</keyword>
<dbReference type="InterPro" id="IPR035924">
    <property type="entry name" value="FlaG-like_sf"/>
</dbReference>
<dbReference type="RefSeq" id="WP_309483700.1">
    <property type="nucleotide sequence ID" value="NZ_CP133720.1"/>
</dbReference>
<feature type="region of interest" description="Disordered" evidence="1">
    <location>
        <begin position="1"/>
        <end position="51"/>
    </location>
</feature>
<dbReference type="Proteomes" id="UP001181355">
    <property type="component" value="Chromosome"/>
</dbReference>
<keyword evidence="2" id="KW-0282">Flagellum</keyword>
<dbReference type="PANTHER" id="PTHR37166:SF1">
    <property type="entry name" value="PROTEIN FLAG"/>
    <property type="match status" value="1"/>
</dbReference>
<dbReference type="PANTHER" id="PTHR37166">
    <property type="entry name" value="PROTEIN FLAG"/>
    <property type="match status" value="1"/>
</dbReference>
<reference evidence="2" key="1">
    <citation type="submission" date="2023-09" db="EMBL/GenBank/DDBJ databases">
        <title>Undibacterium sp. 20NA77.5 isolated from freshwater.</title>
        <authorList>
            <person name="Le V."/>
            <person name="Ko S.-R."/>
            <person name="Ahn C.-Y."/>
            <person name="Oh H.-M."/>
        </authorList>
    </citation>
    <scope>NUCLEOTIDE SEQUENCE</scope>
    <source>
        <strain evidence="2">20NA77.5</strain>
    </source>
</reference>
<evidence type="ECO:0000256" key="1">
    <source>
        <dbReference type="SAM" id="MobiDB-lite"/>
    </source>
</evidence>
<dbReference type="SUPFAM" id="SSF160214">
    <property type="entry name" value="FlaG-like"/>
    <property type="match status" value="1"/>
</dbReference>
<feature type="compositionally biased region" description="Polar residues" evidence="1">
    <location>
        <begin position="1"/>
        <end position="20"/>
    </location>
</feature>
<organism evidence="2 3">
    <name type="scientific">Undibacterium cyanobacteriorum</name>
    <dbReference type="NCBI Taxonomy" id="3073561"/>
    <lineage>
        <taxon>Bacteria</taxon>
        <taxon>Pseudomonadati</taxon>
        <taxon>Pseudomonadota</taxon>
        <taxon>Betaproteobacteria</taxon>
        <taxon>Burkholderiales</taxon>
        <taxon>Oxalobacteraceae</taxon>
        <taxon>Undibacterium</taxon>
    </lineage>
</organism>
<keyword evidence="3" id="KW-1185">Reference proteome</keyword>
<evidence type="ECO:0000313" key="3">
    <source>
        <dbReference type="Proteomes" id="UP001181355"/>
    </source>
</evidence>
<dbReference type="Gene3D" id="3.30.160.170">
    <property type="entry name" value="FlaG-like"/>
    <property type="match status" value="1"/>
</dbReference>
<evidence type="ECO:0000313" key="2">
    <source>
        <dbReference type="EMBL" id="WMW82225.1"/>
    </source>
</evidence>
<name>A0ABY9RPN3_9BURK</name>
<dbReference type="InterPro" id="IPR005186">
    <property type="entry name" value="FlaG"/>
</dbReference>
<feature type="compositionally biased region" description="Polar residues" evidence="1">
    <location>
        <begin position="40"/>
        <end position="51"/>
    </location>
</feature>